<feature type="non-terminal residue" evidence="2">
    <location>
        <position position="141"/>
    </location>
</feature>
<proteinExistence type="predicted"/>
<reference evidence="2 3" key="1">
    <citation type="submission" date="2024-05" db="EMBL/GenBank/DDBJ databases">
        <title>Genome sequencing and assembly of Indian major carp, Cirrhinus mrigala (Hamilton, 1822).</title>
        <authorList>
            <person name="Mohindra V."/>
            <person name="Chowdhury L.M."/>
            <person name="Lal K."/>
            <person name="Jena J.K."/>
        </authorList>
    </citation>
    <scope>NUCLEOTIDE SEQUENCE [LARGE SCALE GENOMIC DNA]</scope>
    <source>
        <strain evidence="2">CM1030</strain>
        <tissue evidence="2">Blood</tissue>
    </source>
</reference>
<dbReference type="Proteomes" id="UP001529510">
    <property type="component" value="Unassembled WGS sequence"/>
</dbReference>
<sequence>SYRNPFGVYKRSGQEPRLLVSHVVCRGPAQVISPAPSPVPLSRLSSPIPDRLGKTTPAATAPDRHIAIPLTPPPVPGKTHGLLAHQLRTRTSDTPWVAQVPPITTWPLIYACRLNKHPAIKAPPSLSPTAADAYQITNRHS</sequence>
<gene>
    <name evidence="2" type="ORF">M9458_033373</name>
</gene>
<name>A0ABD0PGM2_CIRMR</name>
<dbReference type="AlphaFoldDB" id="A0ABD0PGM2"/>
<evidence type="ECO:0000313" key="2">
    <source>
        <dbReference type="EMBL" id="KAL0173062.1"/>
    </source>
</evidence>
<keyword evidence="3" id="KW-1185">Reference proteome</keyword>
<feature type="non-terminal residue" evidence="2">
    <location>
        <position position="1"/>
    </location>
</feature>
<evidence type="ECO:0000256" key="1">
    <source>
        <dbReference type="SAM" id="MobiDB-lite"/>
    </source>
</evidence>
<evidence type="ECO:0000313" key="3">
    <source>
        <dbReference type="Proteomes" id="UP001529510"/>
    </source>
</evidence>
<protein>
    <submittedName>
        <fullName evidence="2">Uncharacterized protein</fullName>
    </submittedName>
</protein>
<accession>A0ABD0PGM2</accession>
<comment type="caution">
    <text evidence="2">The sequence shown here is derived from an EMBL/GenBank/DDBJ whole genome shotgun (WGS) entry which is preliminary data.</text>
</comment>
<organism evidence="2 3">
    <name type="scientific">Cirrhinus mrigala</name>
    <name type="common">Mrigala</name>
    <dbReference type="NCBI Taxonomy" id="683832"/>
    <lineage>
        <taxon>Eukaryota</taxon>
        <taxon>Metazoa</taxon>
        <taxon>Chordata</taxon>
        <taxon>Craniata</taxon>
        <taxon>Vertebrata</taxon>
        <taxon>Euteleostomi</taxon>
        <taxon>Actinopterygii</taxon>
        <taxon>Neopterygii</taxon>
        <taxon>Teleostei</taxon>
        <taxon>Ostariophysi</taxon>
        <taxon>Cypriniformes</taxon>
        <taxon>Cyprinidae</taxon>
        <taxon>Labeoninae</taxon>
        <taxon>Labeonini</taxon>
        <taxon>Cirrhinus</taxon>
    </lineage>
</organism>
<feature type="region of interest" description="Disordered" evidence="1">
    <location>
        <begin position="36"/>
        <end position="79"/>
    </location>
</feature>
<dbReference type="EMBL" id="JAMKFB020000016">
    <property type="protein sequence ID" value="KAL0173062.1"/>
    <property type="molecule type" value="Genomic_DNA"/>
</dbReference>
<feature type="compositionally biased region" description="Low complexity" evidence="1">
    <location>
        <begin position="40"/>
        <end position="49"/>
    </location>
</feature>